<name>F0SXY1_SYNGF</name>
<evidence type="ECO:0000313" key="1">
    <source>
        <dbReference type="EMBL" id="ADY57042.1"/>
    </source>
</evidence>
<dbReference type="RefSeq" id="WP_013625862.1">
    <property type="nucleotide sequence ID" value="NC_015172.1"/>
</dbReference>
<evidence type="ECO:0000313" key="2">
    <source>
        <dbReference type="Proteomes" id="UP000007488"/>
    </source>
</evidence>
<dbReference type="HOGENOM" id="CLU_1730508_0_0_9"/>
<sequence>MNQRIENIQKAIDCLLQEAQKEAGEEQGKTELLHTYGVKLGRAIRDDMEEQGIEADLKSFLATYGFVRSCQQKNCIIQNGAEQYSIIHCPAADSCSCPKNPKWGNLLCQLDLAVLKGFDSNLDARIAGSLNMGSADYWFESKIILNSSLPE</sequence>
<reference evidence="2" key="2">
    <citation type="submission" date="2011-02" db="EMBL/GenBank/DDBJ databases">
        <title>The complete genome of Syntrophobotulus glycolicus DSM 8271.</title>
        <authorList>
            <person name="Lucas S."/>
            <person name="Copeland A."/>
            <person name="Lapidus A."/>
            <person name="Bruce D."/>
            <person name="Goodwin L."/>
            <person name="Pitluck S."/>
            <person name="Kyrpides N."/>
            <person name="Mavromatis K."/>
            <person name="Pagani I."/>
            <person name="Ivanova N."/>
            <person name="Mikhailova N."/>
            <person name="Chertkov O."/>
            <person name="Held B."/>
            <person name="Detter J.C."/>
            <person name="Tapia R."/>
            <person name="Han C."/>
            <person name="Land M."/>
            <person name="Hauser L."/>
            <person name="Markowitz V."/>
            <person name="Cheng J.-F."/>
            <person name="Hugenholtz P."/>
            <person name="Woyke T."/>
            <person name="Wu D."/>
            <person name="Spring S."/>
            <person name="Schroeder M."/>
            <person name="Brambilla E."/>
            <person name="Klenk H.-P."/>
            <person name="Eisen J.A."/>
        </authorList>
    </citation>
    <scope>NUCLEOTIDE SEQUENCE [LARGE SCALE GENOMIC DNA]</scope>
    <source>
        <strain evidence="2">DSM 8271 / FlGlyR</strain>
    </source>
</reference>
<organism evidence="1 2">
    <name type="scientific">Syntrophobotulus glycolicus (strain DSM 8271 / FlGlyR)</name>
    <dbReference type="NCBI Taxonomy" id="645991"/>
    <lineage>
        <taxon>Bacteria</taxon>
        <taxon>Bacillati</taxon>
        <taxon>Bacillota</taxon>
        <taxon>Clostridia</taxon>
        <taxon>Eubacteriales</taxon>
        <taxon>Desulfitobacteriaceae</taxon>
        <taxon>Syntrophobotulus</taxon>
    </lineage>
</organism>
<keyword evidence="2" id="KW-1185">Reference proteome</keyword>
<gene>
    <name evidence="1" type="ordered locus">Sgly_2771</name>
</gene>
<proteinExistence type="predicted"/>
<dbReference type="AlphaFoldDB" id="F0SXY1"/>
<dbReference type="Proteomes" id="UP000007488">
    <property type="component" value="Chromosome"/>
</dbReference>
<dbReference type="KEGG" id="sgy:Sgly_2771"/>
<dbReference type="EMBL" id="CP002547">
    <property type="protein sequence ID" value="ADY57042.1"/>
    <property type="molecule type" value="Genomic_DNA"/>
</dbReference>
<accession>F0SXY1</accession>
<dbReference type="STRING" id="645991.Sgly_2771"/>
<reference evidence="1 2" key="1">
    <citation type="journal article" date="2011" name="Stand. Genomic Sci.">
        <title>Complete genome sequence of Syntrophobotulus glycolicus type strain (FlGlyR).</title>
        <authorList>
            <person name="Han C."/>
            <person name="Mwirichia R."/>
            <person name="Chertkov O."/>
            <person name="Held B."/>
            <person name="Lapidus A."/>
            <person name="Nolan M."/>
            <person name="Lucas S."/>
            <person name="Hammon N."/>
            <person name="Deshpande S."/>
            <person name="Cheng J.F."/>
            <person name="Tapia R."/>
            <person name="Goodwin L."/>
            <person name="Pitluck S."/>
            <person name="Huntemann M."/>
            <person name="Liolios K."/>
            <person name="Ivanova N."/>
            <person name="Pagani I."/>
            <person name="Mavromatis K."/>
            <person name="Ovchinikova G."/>
            <person name="Pati A."/>
            <person name="Chen A."/>
            <person name="Palaniappan K."/>
            <person name="Land M."/>
            <person name="Hauser L."/>
            <person name="Brambilla E.M."/>
            <person name="Rohde M."/>
            <person name="Spring S."/>
            <person name="Sikorski J."/>
            <person name="Goker M."/>
            <person name="Woyke T."/>
            <person name="Bristow J."/>
            <person name="Eisen J.A."/>
            <person name="Markowitz V."/>
            <person name="Hugenholtz P."/>
            <person name="Kyrpides N.C."/>
            <person name="Klenk H.P."/>
            <person name="Detter J.C."/>
        </authorList>
    </citation>
    <scope>NUCLEOTIDE SEQUENCE [LARGE SCALE GENOMIC DNA]</scope>
    <source>
        <strain evidence="2">DSM 8271 / FlGlyR</strain>
    </source>
</reference>
<protein>
    <submittedName>
        <fullName evidence="1">Uncharacterized protein</fullName>
    </submittedName>
</protein>